<protein>
    <recommendedName>
        <fullName evidence="1">Sucrose phosphatase-like domain-containing protein</fullName>
    </recommendedName>
</protein>
<comment type="caution">
    <text evidence="2">The sequence shown here is derived from an EMBL/GenBank/DDBJ whole genome shotgun (WGS) entry which is preliminary data.</text>
</comment>
<dbReference type="PIRSF" id="PIRSF030802">
    <property type="entry name" value="UCP030802"/>
    <property type="match status" value="1"/>
</dbReference>
<name>A0A1E3L3A7_9BACL</name>
<proteinExistence type="predicted"/>
<dbReference type="InterPro" id="IPR036412">
    <property type="entry name" value="HAD-like_sf"/>
</dbReference>
<dbReference type="STRING" id="1886670.PTI45_02292"/>
<sequence length="276" mass="30664">MIYASDLDQTLIYSVRSMGMDVDLSVMQPAETYKERIISYISIATLQQLQRVAQQITFVPVTTRTLDQYARIHIFQNNVIPQYAITSNGANILVNGVVDQAWHEQILADVYAKSAPAAEALAIFHSVSDPSWIVAEHFWESTFYSIVVDRELMPLDTVLALQPQLESLGWGMSVQGRKVYLVPFPVSKNRAITEVKQRVGASKVIASGDSILDRGLLDIADYSIAPAHGELYRESVAEPALRHYSFTSKAGIFAADEILQYVVATLDTEGKVSYES</sequence>
<dbReference type="InterPro" id="IPR006380">
    <property type="entry name" value="SPP-like_dom"/>
</dbReference>
<reference evidence="2 3" key="1">
    <citation type="submission" date="2016-08" db="EMBL/GenBank/DDBJ databases">
        <title>Genome sequencing of Paenibacillus sp. TI45-13ar, isolated from Korean traditional nuruk.</title>
        <authorList>
            <person name="Kim S.-J."/>
        </authorList>
    </citation>
    <scope>NUCLEOTIDE SEQUENCE [LARGE SCALE GENOMIC DNA]</scope>
    <source>
        <strain evidence="2 3">TI45-13ar</strain>
    </source>
</reference>
<dbReference type="SUPFAM" id="SSF56784">
    <property type="entry name" value="HAD-like"/>
    <property type="match status" value="1"/>
</dbReference>
<dbReference type="EMBL" id="MDER01000039">
    <property type="protein sequence ID" value="ODP28302.1"/>
    <property type="molecule type" value="Genomic_DNA"/>
</dbReference>
<accession>A0A1E3L3A7</accession>
<evidence type="ECO:0000259" key="1">
    <source>
        <dbReference type="Pfam" id="PF05116"/>
    </source>
</evidence>
<feature type="domain" description="Sucrose phosphatase-like" evidence="1">
    <location>
        <begin position="43"/>
        <end position="127"/>
    </location>
</feature>
<organism evidence="2 3">
    <name type="scientific">Paenibacillus nuruki</name>
    <dbReference type="NCBI Taxonomy" id="1886670"/>
    <lineage>
        <taxon>Bacteria</taxon>
        <taxon>Bacillati</taxon>
        <taxon>Bacillota</taxon>
        <taxon>Bacilli</taxon>
        <taxon>Bacillales</taxon>
        <taxon>Paenibacillaceae</taxon>
        <taxon>Paenibacillus</taxon>
    </lineage>
</organism>
<dbReference type="Gene3D" id="3.40.50.1000">
    <property type="entry name" value="HAD superfamily/HAD-like"/>
    <property type="match status" value="1"/>
</dbReference>
<evidence type="ECO:0000313" key="3">
    <source>
        <dbReference type="Proteomes" id="UP000094578"/>
    </source>
</evidence>
<gene>
    <name evidence="2" type="ORF">PTI45_02292</name>
</gene>
<evidence type="ECO:0000313" key="2">
    <source>
        <dbReference type="EMBL" id="ODP28302.1"/>
    </source>
</evidence>
<dbReference type="RefSeq" id="WP_069327712.1">
    <property type="nucleotide sequence ID" value="NZ_MDER01000039.1"/>
</dbReference>
<dbReference type="AlphaFoldDB" id="A0A1E3L3A7"/>
<dbReference type="PATRIC" id="fig|1886670.3.peg.2332"/>
<dbReference type="Proteomes" id="UP000094578">
    <property type="component" value="Unassembled WGS sequence"/>
</dbReference>
<dbReference type="Pfam" id="PF05116">
    <property type="entry name" value="S6PP"/>
    <property type="match status" value="1"/>
</dbReference>
<dbReference type="InterPro" id="IPR023214">
    <property type="entry name" value="HAD_sf"/>
</dbReference>
<dbReference type="GO" id="GO:0003824">
    <property type="term" value="F:catalytic activity"/>
    <property type="evidence" value="ECO:0007669"/>
    <property type="project" value="UniProtKB-ARBA"/>
</dbReference>
<dbReference type="InterPro" id="IPR024197">
    <property type="entry name" value="TPP-like"/>
</dbReference>
<keyword evidence="3" id="KW-1185">Reference proteome</keyword>